<evidence type="ECO:0000313" key="1">
    <source>
        <dbReference type="EMBL" id="MQM01275.1"/>
    </source>
</evidence>
<dbReference type="EMBL" id="NMUH01002648">
    <property type="protein sequence ID" value="MQM01275.1"/>
    <property type="molecule type" value="Genomic_DNA"/>
</dbReference>
<accession>A0A843W8R5</accession>
<evidence type="ECO:0000313" key="2">
    <source>
        <dbReference type="Proteomes" id="UP000652761"/>
    </source>
</evidence>
<proteinExistence type="predicted"/>
<organism evidence="1 2">
    <name type="scientific">Colocasia esculenta</name>
    <name type="common">Wild taro</name>
    <name type="synonym">Arum esculentum</name>
    <dbReference type="NCBI Taxonomy" id="4460"/>
    <lineage>
        <taxon>Eukaryota</taxon>
        <taxon>Viridiplantae</taxon>
        <taxon>Streptophyta</taxon>
        <taxon>Embryophyta</taxon>
        <taxon>Tracheophyta</taxon>
        <taxon>Spermatophyta</taxon>
        <taxon>Magnoliopsida</taxon>
        <taxon>Liliopsida</taxon>
        <taxon>Araceae</taxon>
        <taxon>Aroideae</taxon>
        <taxon>Colocasieae</taxon>
        <taxon>Colocasia</taxon>
    </lineage>
</organism>
<comment type="caution">
    <text evidence="1">The sequence shown here is derived from an EMBL/GenBank/DDBJ whole genome shotgun (WGS) entry which is preliminary data.</text>
</comment>
<protein>
    <submittedName>
        <fullName evidence="1">Uncharacterized protein</fullName>
    </submittedName>
</protein>
<dbReference type="AlphaFoldDB" id="A0A843W8R5"/>
<keyword evidence="2" id="KW-1185">Reference proteome</keyword>
<sequence length="254" mass="27381">MTFPSVPRCPSLHGSFSLAVLSSRGHRWSGLGLTRASGGSRFGVLSVPLSRSWVPARDGTDVCGSPTWWHVHCPGTGLRCFCNSTCYSVLFNGPCCLVVWVVHSGEGSSQDCPLSLLAEVLPRSALCLFRATVELPLRFEVFRLVGLHSGEVLPGWLLALLVEVLPKAALCCFGCRYSLSLCRDELSFLLGRCRSKCRAPSYASGCYVGQLVSLVISKFLGYAGGIACPRGSDGRPVGGVRVNPPIHSRDHWVK</sequence>
<gene>
    <name evidence="1" type="ORF">Taro_034026</name>
</gene>
<dbReference type="Proteomes" id="UP000652761">
    <property type="component" value="Unassembled WGS sequence"/>
</dbReference>
<name>A0A843W8R5_COLES</name>
<feature type="non-terminal residue" evidence="1">
    <location>
        <position position="254"/>
    </location>
</feature>
<reference evidence="1" key="1">
    <citation type="submission" date="2017-07" db="EMBL/GenBank/DDBJ databases">
        <title>Taro Niue Genome Assembly and Annotation.</title>
        <authorList>
            <person name="Atibalentja N."/>
            <person name="Keating K."/>
            <person name="Fields C.J."/>
        </authorList>
    </citation>
    <scope>NUCLEOTIDE SEQUENCE</scope>
    <source>
        <strain evidence="1">Niue_2</strain>
        <tissue evidence="1">Leaf</tissue>
    </source>
</reference>